<feature type="chain" id="PRO_5012301199" evidence="1">
    <location>
        <begin position="25"/>
        <end position="176"/>
    </location>
</feature>
<dbReference type="AlphaFoldDB" id="A0A1T4P977"/>
<dbReference type="EMBL" id="FUXL01000003">
    <property type="protein sequence ID" value="SJZ87438.1"/>
    <property type="molecule type" value="Genomic_DNA"/>
</dbReference>
<dbReference type="RefSeq" id="WP_078707483.1">
    <property type="nucleotide sequence ID" value="NZ_FUXL01000003.1"/>
</dbReference>
<dbReference type="STRING" id="1365950.SAMN05428963_103379"/>
<gene>
    <name evidence="2" type="ORF">SAMN05428963_103379</name>
</gene>
<keyword evidence="3" id="KW-1185">Reference proteome</keyword>
<evidence type="ECO:0000313" key="3">
    <source>
        <dbReference type="Proteomes" id="UP000190135"/>
    </source>
</evidence>
<reference evidence="2 3" key="1">
    <citation type="submission" date="2017-02" db="EMBL/GenBank/DDBJ databases">
        <authorList>
            <person name="Peterson S.W."/>
        </authorList>
    </citation>
    <scope>NUCLEOTIDE SEQUENCE [LARGE SCALE GENOMIC DNA]</scope>
    <source>
        <strain evidence="2 3">USBA 369</strain>
    </source>
</reference>
<sequence>MPRILAAGVALAFGALLAAAPAQADQDETFFRNVSGRWTGPGQIVAGKYEGTKFVCDLAGKTPANAAGMELEGTCRVGLFGQPMSAKVIRTGKSYKGSFLDGAEGKGLDIISGNVDGDKIVVGLDRKQLSGAMIARLDGHDKMNITISVHVANQLVPVIGLSLTRSEGSVQQSSLN</sequence>
<name>A0A1T4P977_9HYPH</name>
<dbReference type="OrthoDB" id="7915172at2"/>
<accession>A0A1T4P977</accession>
<proteinExistence type="predicted"/>
<dbReference type="Proteomes" id="UP000190135">
    <property type="component" value="Unassembled WGS sequence"/>
</dbReference>
<evidence type="ECO:0000313" key="2">
    <source>
        <dbReference type="EMBL" id="SJZ87438.1"/>
    </source>
</evidence>
<protein>
    <submittedName>
        <fullName evidence="2">Uncharacterized protein</fullName>
    </submittedName>
</protein>
<organism evidence="2 3">
    <name type="scientific">Consotaella salsifontis</name>
    <dbReference type="NCBI Taxonomy" id="1365950"/>
    <lineage>
        <taxon>Bacteria</taxon>
        <taxon>Pseudomonadati</taxon>
        <taxon>Pseudomonadota</taxon>
        <taxon>Alphaproteobacteria</taxon>
        <taxon>Hyphomicrobiales</taxon>
        <taxon>Aurantimonadaceae</taxon>
        <taxon>Consotaella</taxon>
    </lineage>
</organism>
<keyword evidence="1" id="KW-0732">Signal</keyword>
<evidence type="ECO:0000256" key="1">
    <source>
        <dbReference type="SAM" id="SignalP"/>
    </source>
</evidence>
<feature type="signal peptide" evidence="1">
    <location>
        <begin position="1"/>
        <end position="24"/>
    </location>
</feature>